<dbReference type="RefSeq" id="WP_149750872.1">
    <property type="nucleotide sequence ID" value="NZ_VUJW01000006.1"/>
</dbReference>
<dbReference type="Pfam" id="PF08608">
    <property type="entry name" value="Wyosine_form"/>
    <property type="match status" value="1"/>
</dbReference>
<accession>A0A5B1M1P0</accession>
<dbReference type="Gene3D" id="1.20.120.450">
    <property type="entry name" value="dinb family like domain"/>
    <property type="match status" value="1"/>
</dbReference>
<gene>
    <name evidence="4" type="ORF">F0U47_12875</name>
</gene>
<reference evidence="4 5" key="1">
    <citation type="submission" date="2019-09" db="EMBL/GenBank/DDBJ databases">
        <title>Nocardioides panacisoli sp. nov., isolated from the soil of a ginseng field.</title>
        <authorList>
            <person name="Cho C."/>
        </authorList>
    </citation>
    <scope>NUCLEOTIDE SEQUENCE [LARGE SCALE GENOMIC DNA]</scope>
    <source>
        <strain evidence="4 5">BN140041</strain>
    </source>
</reference>
<name>A0A5B1M1P0_9ACTN</name>
<dbReference type="NCBIfam" id="TIGR03084">
    <property type="entry name" value="TIGR03084 family metal-binding protein"/>
    <property type="match status" value="1"/>
</dbReference>
<evidence type="ECO:0000313" key="4">
    <source>
        <dbReference type="EMBL" id="KAA1426842.1"/>
    </source>
</evidence>
<keyword evidence="5" id="KW-1185">Reference proteome</keyword>
<evidence type="ECO:0000259" key="3">
    <source>
        <dbReference type="Pfam" id="PF11716"/>
    </source>
</evidence>
<dbReference type="InterPro" id="IPR013917">
    <property type="entry name" value="tRNA_wybutosine-synth"/>
</dbReference>
<dbReference type="AlphaFoldDB" id="A0A5B1M1P0"/>
<reference evidence="4 5" key="2">
    <citation type="submission" date="2019-09" db="EMBL/GenBank/DDBJ databases">
        <authorList>
            <person name="Jin C."/>
        </authorList>
    </citation>
    <scope>NUCLEOTIDE SEQUENCE [LARGE SCALE GENOMIC DNA]</scope>
    <source>
        <strain evidence="4 5">BN140041</strain>
    </source>
</reference>
<dbReference type="InterPro" id="IPR034660">
    <property type="entry name" value="DinB/YfiT-like"/>
</dbReference>
<dbReference type="EMBL" id="VUJW01000006">
    <property type="protein sequence ID" value="KAA1426842.1"/>
    <property type="molecule type" value="Genomic_DNA"/>
</dbReference>
<organism evidence="4 5">
    <name type="scientific">Nocardioides antri</name>
    <dbReference type="NCBI Taxonomy" id="2607659"/>
    <lineage>
        <taxon>Bacteria</taxon>
        <taxon>Bacillati</taxon>
        <taxon>Actinomycetota</taxon>
        <taxon>Actinomycetes</taxon>
        <taxon>Propionibacteriales</taxon>
        <taxon>Nocardioidaceae</taxon>
        <taxon>Nocardioides</taxon>
    </lineage>
</organism>
<protein>
    <submittedName>
        <fullName evidence="4">TIGR03084 family protein</fullName>
    </submittedName>
</protein>
<sequence>MSVFDDVLADLTAEGDQLRGAVVGLGEGGWATPVPAEGWTIATTVAHLVWTDEVAVLAANADTPEGKGAWDEVVLQAIADPTGFVDAGAHELAQLAPADLLARWDAGRAALGDALRAVPDGQKMPWFGPPMSPTSMATARFMETWAHALDVYDAVGERPPVTDRIRHVAHLGVRTRNYSFAQQQLEPPAEEFRVELTAPSGALWVWGPEDAAQSVKGSAYDFCQLVTQRIHRDDTDLEAVGEDAERWLTIAQSFAGPAGNGRVSTRSTGSGTTSATTGGA</sequence>
<evidence type="ECO:0000259" key="2">
    <source>
        <dbReference type="Pfam" id="PF08608"/>
    </source>
</evidence>
<dbReference type="NCBIfam" id="TIGR03083">
    <property type="entry name" value="maleylpyruvate isomerase family mycothiol-dependent enzyme"/>
    <property type="match status" value="1"/>
</dbReference>
<feature type="domain" description="tRNA wybutosine-synthesis" evidence="2">
    <location>
        <begin position="188"/>
        <end position="232"/>
    </location>
</feature>
<dbReference type="InterPro" id="IPR017517">
    <property type="entry name" value="Maleyloyr_isom"/>
</dbReference>
<proteinExistence type="predicted"/>
<evidence type="ECO:0000313" key="5">
    <source>
        <dbReference type="Proteomes" id="UP000324351"/>
    </source>
</evidence>
<feature type="region of interest" description="Disordered" evidence="1">
    <location>
        <begin position="257"/>
        <end position="280"/>
    </location>
</feature>
<feature type="domain" description="Mycothiol-dependent maleylpyruvate isomerase metal-binding" evidence="3">
    <location>
        <begin position="11"/>
        <end position="151"/>
    </location>
</feature>
<dbReference type="GO" id="GO:0046872">
    <property type="term" value="F:metal ion binding"/>
    <property type="evidence" value="ECO:0007669"/>
    <property type="project" value="InterPro"/>
</dbReference>
<dbReference type="SUPFAM" id="SSF109854">
    <property type="entry name" value="DinB/YfiT-like putative metalloenzymes"/>
    <property type="match status" value="1"/>
</dbReference>
<dbReference type="Proteomes" id="UP000324351">
    <property type="component" value="Unassembled WGS sequence"/>
</dbReference>
<dbReference type="InterPro" id="IPR017518">
    <property type="entry name" value="CHP03084"/>
</dbReference>
<dbReference type="Pfam" id="PF11716">
    <property type="entry name" value="MDMPI_N"/>
    <property type="match status" value="1"/>
</dbReference>
<dbReference type="InterPro" id="IPR024344">
    <property type="entry name" value="MDMPI_metal-binding"/>
</dbReference>
<comment type="caution">
    <text evidence="4">The sequence shown here is derived from an EMBL/GenBank/DDBJ whole genome shotgun (WGS) entry which is preliminary data.</text>
</comment>
<evidence type="ECO:0000256" key="1">
    <source>
        <dbReference type="SAM" id="MobiDB-lite"/>
    </source>
</evidence>
<feature type="compositionally biased region" description="Low complexity" evidence="1">
    <location>
        <begin position="260"/>
        <end position="280"/>
    </location>
</feature>